<keyword evidence="3" id="KW-1185">Reference proteome</keyword>
<evidence type="ECO:0000259" key="1">
    <source>
        <dbReference type="Pfam" id="PF01370"/>
    </source>
</evidence>
<reference evidence="2 3" key="1">
    <citation type="submission" date="2019-05" db="EMBL/GenBank/DDBJ databases">
        <title>Draft genome sequence of Nonomuraea turkmeniaca DSM 43926.</title>
        <authorList>
            <person name="Saricaoglu S."/>
            <person name="Isik K."/>
        </authorList>
    </citation>
    <scope>NUCLEOTIDE SEQUENCE [LARGE SCALE GENOMIC DNA]</scope>
    <source>
        <strain evidence="2 3">DSM 43926</strain>
    </source>
</reference>
<gene>
    <name evidence="2" type="ORF">ETD86_42240</name>
</gene>
<evidence type="ECO:0000313" key="2">
    <source>
        <dbReference type="EMBL" id="TMR09787.1"/>
    </source>
</evidence>
<dbReference type="Pfam" id="PF01370">
    <property type="entry name" value="Epimerase"/>
    <property type="match status" value="1"/>
</dbReference>
<sequence length="150" mass="15690">MRVLVLGGTEFVGRAVVEEALRLGWDVTVFNRGSHEPPEGVTALRGDRTAAGGLAALEHGQWDVVVDTWSWAASAVRDTASLLAGRAAHYVYVSSRSVYTDPLPFGSDESAAVVDASADDDDGSNYARNKAGAELGAVAAFGDRALLARA</sequence>
<protein>
    <submittedName>
        <fullName evidence="2">NAD-dependent epimerase/dehydratase family protein</fullName>
    </submittedName>
</protein>
<dbReference type="EMBL" id="VCKY01000217">
    <property type="protein sequence ID" value="TMR09787.1"/>
    <property type="molecule type" value="Genomic_DNA"/>
</dbReference>
<dbReference type="RefSeq" id="WP_138672247.1">
    <property type="nucleotide sequence ID" value="NZ_VCKY01000217.1"/>
</dbReference>
<proteinExistence type="predicted"/>
<dbReference type="OrthoDB" id="7941246at2"/>
<dbReference type="SUPFAM" id="SSF51735">
    <property type="entry name" value="NAD(P)-binding Rossmann-fold domains"/>
    <property type="match status" value="1"/>
</dbReference>
<dbReference type="Gene3D" id="3.40.50.720">
    <property type="entry name" value="NAD(P)-binding Rossmann-like Domain"/>
    <property type="match status" value="1"/>
</dbReference>
<organism evidence="2 3">
    <name type="scientific">Nonomuraea turkmeniaca</name>
    <dbReference type="NCBI Taxonomy" id="103838"/>
    <lineage>
        <taxon>Bacteria</taxon>
        <taxon>Bacillati</taxon>
        <taxon>Actinomycetota</taxon>
        <taxon>Actinomycetes</taxon>
        <taxon>Streptosporangiales</taxon>
        <taxon>Streptosporangiaceae</taxon>
        <taxon>Nonomuraea</taxon>
    </lineage>
</organism>
<comment type="caution">
    <text evidence="2">The sequence shown here is derived from an EMBL/GenBank/DDBJ whole genome shotgun (WGS) entry which is preliminary data.</text>
</comment>
<feature type="domain" description="NAD-dependent epimerase/dehydratase" evidence="1">
    <location>
        <begin position="3"/>
        <end position="68"/>
    </location>
</feature>
<dbReference type="InterPro" id="IPR001509">
    <property type="entry name" value="Epimerase_deHydtase"/>
</dbReference>
<evidence type="ECO:0000313" key="3">
    <source>
        <dbReference type="Proteomes" id="UP000309128"/>
    </source>
</evidence>
<accession>A0A5S4F136</accession>
<dbReference type="InterPro" id="IPR036291">
    <property type="entry name" value="NAD(P)-bd_dom_sf"/>
</dbReference>
<dbReference type="AlphaFoldDB" id="A0A5S4F136"/>
<dbReference type="Proteomes" id="UP000309128">
    <property type="component" value="Unassembled WGS sequence"/>
</dbReference>
<name>A0A5S4F136_9ACTN</name>
<feature type="non-terminal residue" evidence="2">
    <location>
        <position position="150"/>
    </location>
</feature>